<evidence type="ECO:0000313" key="2">
    <source>
        <dbReference type="Proteomes" id="UP001234297"/>
    </source>
</evidence>
<reference evidence="1 2" key="1">
    <citation type="journal article" date="2022" name="Hortic Res">
        <title>A haplotype resolved chromosomal level avocado genome allows analysis of novel avocado genes.</title>
        <authorList>
            <person name="Nath O."/>
            <person name="Fletcher S.J."/>
            <person name="Hayward A."/>
            <person name="Shaw L.M."/>
            <person name="Masouleh A.K."/>
            <person name="Furtado A."/>
            <person name="Henry R.J."/>
            <person name="Mitter N."/>
        </authorList>
    </citation>
    <scope>NUCLEOTIDE SEQUENCE [LARGE SCALE GENOMIC DNA]</scope>
    <source>
        <strain evidence="2">cv. Hass</strain>
    </source>
</reference>
<organism evidence="1 2">
    <name type="scientific">Persea americana</name>
    <name type="common">Avocado</name>
    <dbReference type="NCBI Taxonomy" id="3435"/>
    <lineage>
        <taxon>Eukaryota</taxon>
        <taxon>Viridiplantae</taxon>
        <taxon>Streptophyta</taxon>
        <taxon>Embryophyta</taxon>
        <taxon>Tracheophyta</taxon>
        <taxon>Spermatophyta</taxon>
        <taxon>Magnoliopsida</taxon>
        <taxon>Magnoliidae</taxon>
        <taxon>Laurales</taxon>
        <taxon>Lauraceae</taxon>
        <taxon>Persea</taxon>
    </lineage>
</organism>
<comment type="caution">
    <text evidence="1">The sequence shown here is derived from an EMBL/GenBank/DDBJ whole genome shotgun (WGS) entry which is preliminary data.</text>
</comment>
<proteinExistence type="predicted"/>
<sequence>MKLPRVSNQKSERIQLPYHQDRGFLLFSLSWALLNKRFQRSWMCRRRVSCRGRRKVENWMCGHTIVSPNNPASYYGNGYQYLATYLH</sequence>
<dbReference type="EMBL" id="CM056815">
    <property type="protein sequence ID" value="KAJ8628958.1"/>
    <property type="molecule type" value="Genomic_DNA"/>
</dbReference>
<evidence type="ECO:0000313" key="1">
    <source>
        <dbReference type="EMBL" id="KAJ8628958.1"/>
    </source>
</evidence>
<dbReference type="Proteomes" id="UP001234297">
    <property type="component" value="Chromosome 7"/>
</dbReference>
<gene>
    <name evidence="1" type="ORF">MRB53_022281</name>
</gene>
<keyword evidence="2" id="KW-1185">Reference proteome</keyword>
<accession>A0ACC2L6Q4</accession>
<protein>
    <submittedName>
        <fullName evidence="1">Uncharacterized protein</fullName>
    </submittedName>
</protein>
<name>A0ACC2L6Q4_PERAE</name>